<gene>
    <name evidence="1" type="ORF">LCGC14_2134160</name>
</gene>
<evidence type="ECO:0000313" key="1">
    <source>
        <dbReference type="EMBL" id="KKL67515.1"/>
    </source>
</evidence>
<name>A0A0F9GDI2_9ZZZZ</name>
<proteinExistence type="predicted"/>
<feature type="non-terminal residue" evidence="1">
    <location>
        <position position="51"/>
    </location>
</feature>
<dbReference type="AlphaFoldDB" id="A0A0F9GDI2"/>
<dbReference type="EMBL" id="LAZR01026831">
    <property type="protein sequence ID" value="KKL67515.1"/>
    <property type="molecule type" value="Genomic_DNA"/>
</dbReference>
<organism evidence="1">
    <name type="scientific">marine sediment metagenome</name>
    <dbReference type="NCBI Taxonomy" id="412755"/>
    <lineage>
        <taxon>unclassified sequences</taxon>
        <taxon>metagenomes</taxon>
        <taxon>ecological metagenomes</taxon>
    </lineage>
</organism>
<protein>
    <submittedName>
        <fullName evidence="1">Uncharacterized protein</fullName>
    </submittedName>
</protein>
<comment type="caution">
    <text evidence="1">The sequence shown here is derived from an EMBL/GenBank/DDBJ whole genome shotgun (WGS) entry which is preliminary data.</text>
</comment>
<sequence length="51" mass="5870">MTRAMTVSDYIRKHTREYGLPRKPCGCATEFSVGEEQACAECEEEEKEGRR</sequence>
<accession>A0A0F9GDI2</accession>
<reference evidence="1" key="1">
    <citation type="journal article" date="2015" name="Nature">
        <title>Complex archaea that bridge the gap between prokaryotes and eukaryotes.</title>
        <authorList>
            <person name="Spang A."/>
            <person name="Saw J.H."/>
            <person name="Jorgensen S.L."/>
            <person name="Zaremba-Niedzwiedzka K."/>
            <person name="Martijn J."/>
            <person name="Lind A.E."/>
            <person name="van Eijk R."/>
            <person name="Schleper C."/>
            <person name="Guy L."/>
            <person name="Ettema T.J."/>
        </authorList>
    </citation>
    <scope>NUCLEOTIDE SEQUENCE</scope>
</reference>